<evidence type="ECO:0000313" key="1">
    <source>
        <dbReference type="EMBL" id="TCL65606.1"/>
    </source>
</evidence>
<gene>
    <name evidence="1" type="ORF">EV196_105269</name>
</gene>
<keyword evidence="2" id="KW-1185">Reference proteome</keyword>
<accession>A0A4R1RI41</accession>
<protein>
    <submittedName>
        <fullName evidence="1">Uncharacterized protein</fullName>
    </submittedName>
</protein>
<dbReference type="Proteomes" id="UP000295455">
    <property type="component" value="Unassembled WGS sequence"/>
</dbReference>
<dbReference type="InterPro" id="IPR049793">
    <property type="entry name" value="MbpA-like"/>
</dbReference>
<dbReference type="RefSeq" id="WP_243652235.1">
    <property type="nucleotide sequence ID" value="NZ_OX156936.1"/>
</dbReference>
<reference evidence="1 2" key="1">
    <citation type="submission" date="2019-03" db="EMBL/GenBank/DDBJ databases">
        <title>Genomic Encyclopedia of Type Strains, Phase IV (KMG-IV): sequencing the most valuable type-strain genomes for metagenomic binning, comparative biology and taxonomic classification.</title>
        <authorList>
            <person name="Goeker M."/>
        </authorList>
    </citation>
    <scope>NUCLEOTIDE SEQUENCE [LARGE SCALE GENOMIC DNA]</scope>
    <source>
        <strain evidence="1 2">DSM 18792</strain>
    </source>
</reference>
<name>A0A4R1RI41_9FLAO</name>
<dbReference type="Pfam" id="PF21983">
    <property type="entry name" value="NikA-like"/>
    <property type="match status" value="1"/>
</dbReference>
<dbReference type="EMBL" id="SLUP01000005">
    <property type="protein sequence ID" value="TCL65606.1"/>
    <property type="molecule type" value="Genomic_DNA"/>
</dbReference>
<dbReference type="AlphaFoldDB" id="A0A4R1RI41"/>
<organism evidence="1 2">
    <name type="scientific">Mariniflexile fucanivorans</name>
    <dbReference type="NCBI Taxonomy" id="264023"/>
    <lineage>
        <taxon>Bacteria</taxon>
        <taxon>Pseudomonadati</taxon>
        <taxon>Bacteroidota</taxon>
        <taxon>Flavobacteriia</taxon>
        <taxon>Flavobacteriales</taxon>
        <taxon>Flavobacteriaceae</taxon>
        <taxon>Mariniflexile</taxon>
    </lineage>
</organism>
<dbReference type="NCBIfam" id="NF041418">
    <property type="entry name" value="MbpA"/>
    <property type="match status" value="1"/>
</dbReference>
<dbReference type="InterPro" id="IPR053842">
    <property type="entry name" value="NikA-like"/>
</dbReference>
<proteinExistence type="predicted"/>
<sequence>MKKEDENDFYFKDESKQILKIPTEVLGQSDSLELDLEKDLSENEMLVGRNARCVPVGTFSFAPEGRKEKKRVFKGKGDLVKFRCYVYEKKLLKVKSKRSGLTLSEYIRRSLFEQEITERFTEEHIDIYKMLIKYNNNFKSIGNMYKKRNPKLTQEVYDLANEIKKHLKKFQP</sequence>
<evidence type="ECO:0000313" key="2">
    <source>
        <dbReference type="Proteomes" id="UP000295455"/>
    </source>
</evidence>
<comment type="caution">
    <text evidence="1">The sequence shown here is derived from an EMBL/GenBank/DDBJ whole genome shotgun (WGS) entry which is preliminary data.</text>
</comment>